<evidence type="ECO:0000256" key="9">
    <source>
        <dbReference type="ARBA" id="ARBA00022741"/>
    </source>
</evidence>
<dbReference type="SUPFAM" id="SSF52540">
    <property type="entry name" value="P-loop containing nucleoside triphosphate hydrolases"/>
    <property type="match status" value="1"/>
</dbReference>
<comment type="catalytic activity">
    <reaction evidence="15">
        <text>L-tyrosyl-[protein] + ATP = O-phospho-L-tyrosyl-[protein] + ADP + H(+)</text>
        <dbReference type="Rhea" id="RHEA:10596"/>
        <dbReference type="Rhea" id="RHEA-COMP:10136"/>
        <dbReference type="Rhea" id="RHEA-COMP:20101"/>
        <dbReference type="ChEBI" id="CHEBI:15378"/>
        <dbReference type="ChEBI" id="CHEBI:30616"/>
        <dbReference type="ChEBI" id="CHEBI:46858"/>
        <dbReference type="ChEBI" id="CHEBI:61978"/>
        <dbReference type="ChEBI" id="CHEBI:456216"/>
        <dbReference type="EC" id="2.7.10.2"/>
    </reaction>
</comment>
<dbReference type="Proteomes" id="UP000318733">
    <property type="component" value="Unassembled WGS sequence"/>
</dbReference>
<dbReference type="AlphaFoldDB" id="A0A556MM42"/>
<gene>
    <name evidence="19" type="ORF">FO440_14755</name>
</gene>
<sequence>MSVNKEMKKTKKHIVVQNEPGGINLKQLYFSVYNNKYWFLLFAGIGLAGGALYTFFVPQKYNVLTSVLVKTDNSQATLTTVQVQNQDNKKNNSVQDQVGVLSSYTLNLQTLQNLGWNVSWARKNLLTTTDLFKDTPFIADTLPGTRQVKSVPLVITPVSNTQYTVKCDAVQEQYGRKHKINFEETGYFGKPFKNDYFNFTLLKAPGYVISDGDSFTLTFNDLNQLAKSYQEELKITPGDEGSDLITIELASREPERAIDYLRELVNVYIKFGLTEKNRRAANTVRFIDNQIAGISDSLQATGNTVSDFKANNNAIDINQQSTAIVNDLNKSRGDIAAAKMQLDYYSNLKRYVNSATAMKGMVAPSVVGITDASLNSLVAKLTELFHRREVLSYTATDQSPEIISLNQEISYTQKTISENLNNLISNAQLQLQSLNSQESRIISAKTVLPKTEQNLNKIKRKFDFNNDLYSYLLQKRSEAQIAEASRDPDAQVIDQASFGTATLKGFGTAVKLLIGMVLGLLLPLIYLTGRLLFKNELKYVTDIKEQLQPAIIGNILHNKFDNELPVITYPHSEITESFRSLRISIQYLLKDLPHKVISVHSSIAGEGKTFVSSNLAAILAINNTRVLLIDADLRQPRTQQIFKLQNAPGLSDYLKGTAVFNEIIKPSHIKGLHVVTSGEKPDYPSELLANHRLEGFITEAKKHFEYIIFNNSPMGIVKDGMMVVPHSDMNLFLLRMNKSSVDQLYYINELLNEGVIKNVVVALNNVTDESQGMVGQKGHGYYNDDRLLKLN</sequence>
<comment type="similarity">
    <text evidence="2">Belongs to the CpsD/CapB family.</text>
</comment>
<evidence type="ECO:0000256" key="1">
    <source>
        <dbReference type="ARBA" id="ARBA00004429"/>
    </source>
</evidence>
<keyword evidence="12 16" id="KW-1133">Transmembrane helix</keyword>
<comment type="caution">
    <text evidence="19">The sequence shown here is derived from an EMBL/GenBank/DDBJ whole genome shotgun (WGS) entry which is preliminary data.</text>
</comment>
<keyword evidence="6" id="KW-0997">Cell inner membrane</keyword>
<dbReference type="CDD" id="cd05387">
    <property type="entry name" value="BY-kinase"/>
    <property type="match status" value="1"/>
</dbReference>
<dbReference type="InterPro" id="IPR027417">
    <property type="entry name" value="P-loop_NTPase"/>
</dbReference>
<keyword evidence="8 16" id="KW-0812">Transmembrane</keyword>
<keyword evidence="5" id="KW-1003">Cell membrane</keyword>
<dbReference type="GO" id="GO:0005524">
    <property type="term" value="F:ATP binding"/>
    <property type="evidence" value="ECO:0007669"/>
    <property type="project" value="UniProtKB-KW"/>
</dbReference>
<dbReference type="GO" id="GO:0004715">
    <property type="term" value="F:non-membrane spanning protein tyrosine kinase activity"/>
    <property type="evidence" value="ECO:0007669"/>
    <property type="project" value="UniProtKB-EC"/>
</dbReference>
<evidence type="ECO:0000256" key="13">
    <source>
        <dbReference type="ARBA" id="ARBA00023136"/>
    </source>
</evidence>
<evidence type="ECO:0000256" key="3">
    <source>
        <dbReference type="ARBA" id="ARBA00008883"/>
    </source>
</evidence>
<evidence type="ECO:0000259" key="18">
    <source>
        <dbReference type="Pfam" id="PF13614"/>
    </source>
</evidence>
<organism evidence="19 20">
    <name type="scientific">Mucilaginibacter corticis</name>
    <dbReference type="NCBI Taxonomy" id="2597670"/>
    <lineage>
        <taxon>Bacteria</taxon>
        <taxon>Pseudomonadati</taxon>
        <taxon>Bacteroidota</taxon>
        <taxon>Sphingobacteriia</taxon>
        <taxon>Sphingobacteriales</taxon>
        <taxon>Sphingobacteriaceae</taxon>
        <taxon>Mucilaginibacter</taxon>
    </lineage>
</organism>
<accession>A0A556MM42</accession>
<keyword evidence="14" id="KW-0829">Tyrosine-protein kinase</keyword>
<name>A0A556MM42_9SPHI</name>
<feature type="transmembrane region" description="Helical" evidence="16">
    <location>
        <begin position="37"/>
        <end position="56"/>
    </location>
</feature>
<dbReference type="EC" id="2.7.10.2" evidence="4"/>
<evidence type="ECO:0000256" key="2">
    <source>
        <dbReference type="ARBA" id="ARBA00007316"/>
    </source>
</evidence>
<dbReference type="InterPro" id="IPR003856">
    <property type="entry name" value="LPS_length_determ_N"/>
</dbReference>
<evidence type="ECO:0000313" key="19">
    <source>
        <dbReference type="EMBL" id="TSJ40991.1"/>
    </source>
</evidence>
<evidence type="ECO:0000256" key="11">
    <source>
        <dbReference type="ARBA" id="ARBA00022840"/>
    </source>
</evidence>
<comment type="similarity">
    <text evidence="3">Belongs to the etk/wzc family.</text>
</comment>
<dbReference type="GO" id="GO:0005886">
    <property type="term" value="C:plasma membrane"/>
    <property type="evidence" value="ECO:0007669"/>
    <property type="project" value="UniProtKB-SubCell"/>
</dbReference>
<keyword evidence="13 16" id="KW-0472">Membrane</keyword>
<dbReference type="Pfam" id="PF02706">
    <property type="entry name" value="Wzz"/>
    <property type="match status" value="1"/>
</dbReference>
<evidence type="ECO:0000259" key="17">
    <source>
        <dbReference type="Pfam" id="PF02706"/>
    </source>
</evidence>
<keyword evidence="9" id="KW-0547">Nucleotide-binding</keyword>
<evidence type="ECO:0000256" key="15">
    <source>
        <dbReference type="ARBA" id="ARBA00051245"/>
    </source>
</evidence>
<evidence type="ECO:0000256" key="4">
    <source>
        <dbReference type="ARBA" id="ARBA00011903"/>
    </source>
</evidence>
<dbReference type="Pfam" id="PF13614">
    <property type="entry name" value="AAA_31"/>
    <property type="match status" value="1"/>
</dbReference>
<dbReference type="EMBL" id="VLPK01000002">
    <property type="protein sequence ID" value="TSJ40991.1"/>
    <property type="molecule type" value="Genomic_DNA"/>
</dbReference>
<dbReference type="PANTHER" id="PTHR32309:SF13">
    <property type="entry name" value="FERRIC ENTEROBACTIN TRANSPORT PROTEIN FEPE"/>
    <property type="match status" value="1"/>
</dbReference>
<evidence type="ECO:0000256" key="8">
    <source>
        <dbReference type="ARBA" id="ARBA00022692"/>
    </source>
</evidence>
<evidence type="ECO:0000256" key="10">
    <source>
        <dbReference type="ARBA" id="ARBA00022777"/>
    </source>
</evidence>
<dbReference type="InterPro" id="IPR005702">
    <property type="entry name" value="Wzc-like_C"/>
</dbReference>
<evidence type="ECO:0000313" key="20">
    <source>
        <dbReference type="Proteomes" id="UP000318733"/>
    </source>
</evidence>
<evidence type="ECO:0000256" key="12">
    <source>
        <dbReference type="ARBA" id="ARBA00022989"/>
    </source>
</evidence>
<keyword evidence="7 19" id="KW-0808">Transferase</keyword>
<evidence type="ECO:0000256" key="14">
    <source>
        <dbReference type="ARBA" id="ARBA00023137"/>
    </source>
</evidence>
<keyword evidence="10 19" id="KW-0418">Kinase</keyword>
<dbReference type="NCBIfam" id="TIGR01007">
    <property type="entry name" value="eps_fam"/>
    <property type="match status" value="1"/>
</dbReference>
<feature type="domain" description="AAA" evidence="18">
    <location>
        <begin position="595"/>
        <end position="716"/>
    </location>
</feature>
<evidence type="ECO:0000256" key="5">
    <source>
        <dbReference type="ARBA" id="ARBA00022475"/>
    </source>
</evidence>
<keyword evidence="11" id="KW-0067">ATP-binding</keyword>
<dbReference type="OrthoDB" id="9794577at2"/>
<dbReference type="Gene3D" id="3.40.50.300">
    <property type="entry name" value="P-loop containing nucleotide triphosphate hydrolases"/>
    <property type="match status" value="1"/>
</dbReference>
<dbReference type="PANTHER" id="PTHR32309">
    <property type="entry name" value="TYROSINE-PROTEIN KINASE"/>
    <property type="match status" value="1"/>
</dbReference>
<reference evidence="19 20" key="1">
    <citation type="submission" date="2019-07" db="EMBL/GenBank/DDBJ databases">
        <authorList>
            <person name="Huq M.A."/>
        </authorList>
    </citation>
    <scope>NUCLEOTIDE SEQUENCE [LARGE SCALE GENOMIC DNA]</scope>
    <source>
        <strain evidence="19 20">MAH-19</strain>
    </source>
</reference>
<evidence type="ECO:0000256" key="6">
    <source>
        <dbReference type="ARBA" id="ARBA00022519"/>
    </source>
</evidence>
<dbReference type="InterPro" id="IPR050445">
    <property type="entry name" value="Bact_polysacc_biosynth/exp"/>
</dbReference>
<evidence type="ECO:0000256" key="16">
    <source>
        <dbReference type="SAM" id="Phobius"/>
    </source>
</evidence>
<protein>
    <recommendedName>
        <fullName evidence="4">non-specific protein-tyrosine kinase</fullName>
        <ecNumber evidence="4">2.7.10.2</ecNumber>
    </recommendedName>
</protein>
<keyword evidence="20" id="KW-1185">Reference proteome</keyword>
<feature type="domain" description="Polysaccharide chain length determinant N-terminal" evidence="17">
    <location>
        <begin position="23"/>
        <end position="112"/>
    </location>
</feature>
<comment type="subcellular location">
    <subcellularLocation>
        <location evidence="1">Cell inner membrane</location>
        <topology evidence="1">Multi-pass membrane protein</topology>
    </subcellularLocation>
</comment>
<dbReference type="InterPro" id="IPR025669">
    <property type="entry name" value="AAA_dom"/>
</dbReference>
<proteinExistence type="inferred from homology"/>
<evidence type="ECO:0000256" key="7">
    <source>
        <dbReference type="ARBA" id="ARBA00022679"/>
    </source>
</evidence>